<dbReference type="RefSeq" id="WP_081164170.1">
    <property type="nucleotide sequence ID" value="NZ_LWBP01000134.1"/>
</dbReference>
<feature type="domain" description="NIPSNAP" evidence="2">
    <location>
        <begin position="36"/>
        <end position="110"/>
    </location>
</feature>
<evidence type="ECO:0000259" key="2">
    <source>
        <dbReference type="Pfam" id="PF07978"/>
    </source>
</evidence>
<evidence type="ECO:0000313" key="3">
    <source>
        <dbReference type="EMBL" id="OQP61667.1"/>
    </source>
</evidence>
<feature type="domain" description="NIPSNAP" evidence="2">
    <location>
        <begin position="155"/>
        <end position="258"/>
    </location>
</feature>
<keyword evidence="4" id="KW-1185">Reference proteome</keyword>
<dbReference type="EMBL" id="LWBP01000134">
    <property type="protein sequence ID" value="OQP61667.1"/>
    <property type="molecule type" value="Genomic_DNA"/>
</dbReference>
<organism evidence="3 4">
    <name type="scientific">Niastella populi</name>
    <dbReference type="NCBI Taxonomy" id="550983"/>
    <lineage>
        <taxon>Bacteria</taxon>
        <taxon>Pseudomonadati</taxon>
        <taxon>Bacteroidota</taxon>
        <taxon>Chitinophagia</taxon>
        <taxon>Chitinophagales</taxon>
        <taxon>Chitinophagaceae</taxon>
        <taxon>Niastella</taxon>
    </lineage>
</organism>
<dbReference type="STRING" id="550983.A4R26_19095"/>
<evidence type="ECO:0000256" key="1">
    <source>
        <dbReference type="SAM" id="SignalP"/>
    </source>
</evidence>
<reference evidence="4" key="1">
    <citation type="submission" date="2016-04" db="EMBL/GenBank/DDBJ databases">
        <authorList>
            <person name="Chen L."/>
            <person name="Zhuang W."/>
            <person name="Wang G."/>
        </authorList>
    </citation>
    <scope>NUCLEOTIDE SEQUENCE [LARGE SCALE GENOMIC DNA]</scope>
    <source>
        <strain evidence="4">208</strain>
    </source>
</reference>
<sequence>MKRRKFIENAAMTSTALLLGQSAFAGADKAVKKELYEWREYEIRFRGSQDTLHEYFEKALIPALNKHGVKTVGVFKEIGKSEPPKIYLLIAYPSFEEYLTINTNLKKDDAYLKSSEAWNKVPADKPVYNRITTSLLLAFEGFPVVKVPAKEPRIFELRTYEGYNEDAVTRKVKMFNEEEFPIFYKTKLTPVFFGEAIAGANLPCLTYMITFKNMEERDKNWAAFGADADWKRVSSDPKYANTVSNIRRVFLEPLPYSQV</sequence>
<accession>A0A1V9FTP9</accession>
<comment type="caution">
    <text evidence="3">The sequence shown here is derived from an EMBL/GenBank/DDBJ whole genome shotgun (WGS) entry which is preliminary data.</text>
</comment>
<feature type="signal peptide" evidence="1">
    <location>
        <begin position="1"/>
        <end position="25"/>
    </location>
</feature>
<gene>
    <name evidence="3" type="ORF">A4R26_19095</name>
</gene>
<proteinExistence type="predicted"/>
<dbReference type="Pfam" id="PF07978">
    <property type="entry name" value="NIPSNAP"/>
    <property type="match status" value="2"/>
</dbReference>
<feature type="chain" id="PRO_5010715171" evidence="1">
    <location>
        <begin position="26"/>
        <end position="259"/>
    </location>
</feature>
<dbReference type="Gene3D" id="3.30.70.100">
    <property type="match status" value="2"/>
</dbReference>
<name>A0A1V9FTP9_9BACT</name>
<dbReference type="InterPro" id="IPR012577">
    <property type="entry name" value="NIPSNAP"/>
</dbReference>
<keyword evidence="1" id="KW-0732">Signal</keyword>
<dbReference type="AlphaFoldDB" id="A0A1V9FTP9"/>
<dbReference type="SUPFAM" id="SSF54909">
    <property type="entry name" value="Dimeric alpha+beta barrel"/>
    <property type="match status" value="2"/>
</dbReference>
<evidence type="ECO:0000313" key="4">
    <source>
        <dbReference type="Proteomes" id="UP000192276"/>
    </source>
</evidence>
<dbReference type="InterPro" id="IPR011008">
    <property type="entry name" value="Dimeric_a/b-barrel"/>
</dbReference>
<protein>
    <submittedName>
        <fullName evidence="3">NIPSNAP family containing protein</fullName>
    </submittedName>
</protein>
<dbReference type="OrthoDB" id="192769at2"/>
<dbReference type="Proteomes" id="UP000192276">
    <property type="component" value="Unassembled WGS sequence"/>
</dbReference>